<organism evidence="2 3">
    <name type="scientific">Nitrincola tibetensis</name>
    <dbReference type="NCBI Taxonomy" id="2219697"/>
    <lineage>
        <taxon>Bacteria</taxon>
        <taxon>Pseudomonadati</taxon>
        <taxon>Pseudomonadota</taxon>
        <taxon>Gammaproteobacteria</taxon>
        <taxon>Oceanospirillales</taxon>
        <taxon>Oceanospirillaceae</taxon>
        <taxon>Nitrincola</taxon>
    </lineage>
</organism>
<dbReference type="SUPFAM" id="SSF56112">
    <property type="entry name" value="Protein kinase-like (PK-like)"/>
    <property type="match status" value="1"/>
</dbReference>
<dbReference type="RefSeq" id="WP_112158362.1">
    <property type="nucleotide sequence ID" value="NZ_QKRX01000003.1"/>
</dbReference>
<dbReference type="AlphaFoldDB" id="A0A364NPK1"/>
<comment type="caution">
    <text evidence="2">The sequence shown here is derived from an EMBL/GenBank/DDBJ whole genome shotgun (WGS) entry which is preliminary data.</text>
</comment>
<sequence length="252" mass="29327">MTNQPILHLPTELITWLKTLPDIDYIGAGTANQHWRLTCGSQRYIWRERIHHQPGSSQIAERLALQCLDGRSWAPKVCLYLEEGILFYDQATHTFDPQTLTPSQRQHLLHSITELWQIPFQGHQMNYTALIKNYADLAGHGADTDALASSLLAESYLWRDEMMCFIHQDIHPGNLLLSNKQVILIDWEYATRGNPWIDAIALQRMLQLTQTERQFLMHHLPTYPAENAWSRMSLWLTQLDALWSRAQTKQSW</sequence>
<protein>
    <recommendedName>
        <fullName evidence="1">Aminoglycoside phosphotransferase domain-containing protein</fullName>
    </recommendedName>
</protein>
<reference evidence="2 3" key="1">
    <citation type="submission" date="2018-06" db="EMBL/GenBank/DDBJ databases">
        <title>Nitrincola tibetense sp. nov., isolated from Lake XuguoCo on Tibetan Plateau.</title>
        <authorList>
            <person name="Xing P."/>
        </authorList>
    </citation>
    <scope>NUCLEOTIDE SEQUENCE [LARGE SCALE GENOMIC DNA]</scope>
    <source>
        <strain evidence="3">xg18</strain>
    </source>
</reference>
<gene>
    <name evidence="2" type="ORF">DN062_05750</name>
</gene>
<keyword evidence="3" id="KW-1185">Reference proteome</keyword>
<evidence type="ECO:0000313" key="2">
    <source>
        <dbReference type="EMBL" id="RAU18974.1"/>
    </source>
</evidence>
<dbReference type="Pfam" id="PF01636">
    <property type="entry name" value="APH"/>
    <property type="match status" value="1"/>
</dbReference>
<dbReference type="InterPro" id="IPR011009">
    <property type="entry name" value="Kinase-like_dom_sf"/>
</dbReference>
<evidence type="ECO:0000313" key="3">
    <source>
        <dbReference type="Proteomes" id="UP000250744"/>
    </source>
</evidence>
<dbReference type="OrthoDB" id="179763at2"/>
<name>A0A364NPK1_9GAMM</name>
<dbReference type="Gene3D" id="3.90.1200.10">
    <property type="match status" value="1"/>
</dbReference>
<evidence type="ECO:0000259" key="1">
    <source>
        <dbReference type="Pfam" id="PF01636"/>
    </source>
</evidence>
<dbReference type="Proteomes" id="UP000250744">
    <property type="component" value="Unassembled WGS sequence"/>
</dbReference>
<feature type="domain" description="Aminoglycoside phosphotransferase" evidence="1">
    <location>
        <begin position="153"/>
        <end position="213"/>
    </location>
</feature>
<proteinExistence type="predicted"/>
<dbReference type="InterPro" id="IPR002575">
    <property type="entry name" value="Aminoglycoside_PTrfase"/>
</dbReference>
<dbReference type="EMBL" id="QKRX01000003">
    <property type="protein sequence ID" value="RAU18974.1"/>
    <property type="molecule type" value="Genomic_DNA"/>
</dbReference>
<accession>A0A364NPK1</accession>